<gene>
    <name evidence="3" type="ORF">GCM10022247_39900</name>
</gene>
<evidence type="ECO:0000259" key="2">
    <source>
        <dbReference type="Pfam" id="PF07179"/>
    </source>
</evidence>
<evidence type="ECO:0000256" key="1">
    <source>
        <dbReference type="SAM" id="MobiDB-lite"/>
    </source>
</evidence>
<organism evidence="3 4">
    <name type="scientific">Allokutzneria multivorans</name>
    <dbReference type="NCBI Taxonomy" id="1142134"/>
    <lineage>
        <taxon>Bacteria</taxon>
        <taxon>Bacillati</taxon>
        <taxon>Actinomycetota</taxon>
        <taxon>Actinomycetes</taxon>
        <taxon>Pseudonocardiales</taxon>
        <taxon>Pseudonocardiaceae</taxon>
        <taxon>Allokutzneria</taxon>
    </lineage>
</organism>
<feature type="domain" description="SseB protein N-terminal" evidence="2">
    <location>
        <begin position="172"/>
        <end position="279"/>
    </location>
</feature>
<feature type="region of interest" description="Disordered" evidence="1">
    <location>
        <begin position="293"/>
        <end position="327"/>
    </location>
</feature>
<protein>
    <recommendedName>
        <fullName evidence="2">SseB protein N-terminal domain-containing protein</fullName>
    </recommendedName>
</protein>
<sequence>METGWGPANEVEREIAEALTAGDGRRFANAVIAAPLYLPVLPEHGSERWRELSAQLPLDQPHVLVFTSPDAMSRLLGSYTRGHIETDYASLTRSWPGPQFQLAINPGLPIGSVMPVEALDQLRTGKEQLIPAEALSSLVEERVNKQMRDLCLAGLGLGVGVLPRPAPPANELEAALAKASSEADGEAFLAALWEADVVVPTSEAVEEIELDPEQGFPWLDFEDAIPVFTSQEQLERTSSSVEFSAVVPFLALLALWPDSHHMLCLNPGAPTELFLSGETLLSILIEMDQLPPELEEPDAPLPPLGRSSHTGHDNPVDDHITPPHDLL</sequence>
<dbReference type="EMBL" id="BAABAL010000016">
    <property type="protein sequence ID" value="GAA4013214.1"/>
    <property type="molecule type" value="Genomic_DNA"/>
</dbReference>
<dbReference type="Proteomes" id="UP001501747">
    <property type="component" value="Unassembled WGS sequence"/>
</dbReference>
<dbReference type="InterPro" id="IPR009839">
    <property type="entry name" value="SseB_N"/>
</dbReference>
<feature type="compositionally biased region" description="Basic and acidic residues" evidence="1">
    <location>
        <begin position="310"/>
        <end position="327"/>
    </location>
</feature>
<evidence type="ECO:0000313" key="3">
    <source>
        <dbReference type="EMBL" id="GAA4013214.1"/>
    </source>
</evidence>
<proteinExistence type="predicted"/>
<name>A0ABP7SL86_9PSEU</name>
<dbReference type="RefSeq" id="WP_344876930.1">
    <property type="nucleotide sequence ID" value="NZ_BAABAL010000016.1"/>
</dbReference>
<comment type="caution">
    <text evidence="3">The sequence shown here is derived from an EMBL/GenBank/DDBJ whole genome shotgun (WGS) entry which is preliminary data.</text>
</comment>
<accession>A0ABP7SL86</accession>
<evidence type="ECO:0000313" key="4">
    <source>
        <dbReference type="Proteomes" id="UP001501747"/>
    </source>
</evidence>
<reference evidence="4" key="1">
    <citation type="journal article" date="2019" name="Int. J. Syst. Evol. Microbiol.">
        <title>The Global Catalogue of Microorganisms (GCM) 10K type strain sequencing project: providing services to taxonomists for standard genome sequencing and annotation.</title>
        <authorList>
            <consortium name="The Broad Institute Genomics Platform"/>
            <consortium name="The Broad Institute Genome Sequencing Center for Infectious Disease"/>
            <person name="Wu L."/>
            <person name="Ma J."/>
        </authorList>
    </citation>
    <scope>NUCLEOTIDE SEQUENCE [LARGE SCALE GENOMIC DNA]</scope>
    <source>
        <strain evidence="4">JCM 17342</strain>
    </source>
</reference>
<keyword evidence="4" id="KW-1185">Reference proteome</keyword>
<dbReference type="Pfam" id="PF07179">
    <property type="entry name" value="SseB"/>
    <property type="match status" value="1"/>
</dbReference>